<dbReference type="PROSITE" id="PS50162">
    <property type="entry name" value="RECA_2"/>
    <property type="match status" value="1"/>
</dbReference>
<evidence type="ECO:0000313" key="8">
    <source>
        <dbReference type="EMBL" id="EDS31345.1"/>
    </source>
</evidence>
<keyword evidence="5" id="KW-0234">DNA repair</keyword>
<dbReference type="InterPro" id="IPR016467">
    <property type="entry name" value="DNA_recomb/repair_RecA-like"/>
</dbReference>
<name>B0WMV3_CULQU</name>
<evidence type="ECO:0000259" key="7">
    <source>
        <dbReference type="PROSITE" id="PS50162"/>
    </source>
</evidence>
<protein>
    <submittedName>
        <fullName evidence="8 9">DNA-repair protein XRCC3</fullName>
    </submittedName>
</protein>
<dbReference type="EnsemblMetazoa" id="CPIJ008008-RA">
    <property type="protein sequence ID" value="CPIJ008008-PA"/>
    <property type="gene ID" value="CPIJ008008"/>
</dbReference>
<dbReference type="EMBL" id="DS232003">
    <property type="protein sequence ID" value="EDS31345.1"/>
    <property type="molecule type" value="Genomic_DNA"/>
</dbReference>
<dbReference type="InterPro" id="IPR027417">
    <property type="entry name" value="P-loop_NTPase"/>
</dbReference>
<dbReference type="GO" id="GO:0005524">
    <property type="term" value="F:ATP binding"/>
    <property type="evidence" value="ECO:0007669"/>
    <property type="project" value="UniProtKB-KW"/>
</dbReference>
<evidence type="ECO:0000256" key="5">
    <source>
        <dbReference type="ARBA" id="ARBA00023204"/>
    </source>
</evidence>
<dbReference type="Proteomes" id="UP000002320">
    <property type="component" value="Unassembled WGS sequence"/>
</dbReference>
<dbReference type="VEuPathDB" id="VectorBase:CPIJ008008"/>
<dbReference type="STRING" id="7176.B0WMV3"/>
<dbReference type="GO" id="GO:0000400">
    <property type="term" value="F:four-way junction DNA binding"/>
    <property type="evidence" value="ECO:0007669"/>
    <property type="project" value="TreeGrafter"/>
</dbReference>
<keyword evidence="2" id="KW-0547">Nucleotide-binding</keyword>
<evidence type="ECO:0000256" key="1">
    <source>
        <dbReference type="ARBA" id="ARBA00004123"/>
    </source>
</evidence>
<dbReference type="InParanoid" id="B0WMV3"/>
<dbReference type="GO" id="GO:0033065">
    <property type="term" value="C:Rad51C-XRCC3 complex"/>
    <property type="evidence" value="ECO:0007669"/>
    <property type="project" value="TreeGrafter"/>
</dbReference>
<accession>B0WMV3</accession>
<dbReference type="eggNOG" id="KOG1564">
    <property type="taxonomic scope" value="Eukaryota"/>
</dbReference>
<evidence type="ECO:0000256" key="2">
    <source>
        <dbReference type="ARBA" id="ARBA00022741"/>
    </source>
</evidence>
<dbReference type="KEGG" id="cqu:CpipJ_CPIJ008008"/>
<dbReference type="PANTHER" id="PTHR46487:SF1">
    <property type="entry name" value="DNA REPAIR PROTEIN XRCC3"/>
    <property type="match status" value="1"/>
</dbReference>
<dbReference type="PANTHER" id="PTHR46487">
    <property type="entry name" value="DNA REPAIR PROTEIN XRCC3"/>
    <property type="match status" value="1"/>
</dbReference>
<feature type="domain" description="RecA family profile 1" evidence="7">
    <location>
        <begin position="26"/>
        <end position="213"/>
    </location>
</feature>
<keyword evidence="4" id="KW-0067">ATP-binding</keyword>
<dbReference type="GO" id="GO:0000722">
    <property type="term" value="P:telomere maintenance via recombination"/>
    <property type="evidence" value="ECO:0007669"/>
    <property type="project" value="TreeGrafter"/>
</dbReference>
<evidence type="ECO:0000256" key="6">
    <source>
        <dbReference type="ARBA" id="ARBA00023242"/>
    </source>
</evidence>
<evidence type="ECO:0000313" key="9">
    <source>
        <dbReference type="EnsemblMetazoa" id="CPIJ008008-PA"/>
    </source>
</evidence>
<reference evidence="9" key="2">
    <citation type="submission" date="2021-02" db="UniProtKB">
        <authorList>
            <consortium name="EnsemblMetazoa"/>
        </authorList>
    </citation>
    <scope>IDENTIFICATION</scope>
    <source>
        <strain evidence="9">JHB</strain>
    </source>
</reference>
<dbReference type="Pfam" id="PF13481">
    <property type="entry name" value="AAA_25"/>
    <property type="match status" value="1"/>
</dbReference>
<gene>
    <name evidence="9" type="primary">6040680</name>
    <name evidence="8" type="ORF">CpipJ_CPIJ008008</name>
</gene>
<keyword evidence="10" id="KW-1185">Reference proteome</keyword>
<dbReference type="GO" id="GO:0090656">
    <property type="term" value="P:t-circle formation"/>
    <property type="evidence" value="ECO:0007669"/>
    <property type="project" value="TreeGrafter"/>
</dbReference>
<keyword evidence="3" id="KW-0227">DNA damage</keyword>
<organism>
    <name type="scientific">Culex quinquefasciatus</name>
    <name type="common">Southern house mosquito</name>
    <name type="synonym">Culex pungens</name>
    <dbReference type="NCBI Taxonomy" id="7176"/>
    <lineage>
        <taxon>Eukaryota</taxon>
        <taxon>Metazoa</taxon>
        <taxon>Ecdysozoa</taxon>
        <taxon>Arthropoda</taxon>
        <taxon>Hexapoda</taxon>
        <taxon>Insecta</taxon>
        <taxon>Pterygota</taxon>
        <taxon>Neoptera</taxon>
        <taxon>Endopterygota</taxon>
        <taxon>Diptera</taxon>
        <taxon>Nematocera</taxon>
        <taxon>Culicoidea</taxon>
        <taxon>Culicidae</taxon>
        <taxon>Culicinae</taxon>
        <taxon>Culicini</taxon>
        <taxon>Culex</taxon>
        <taxon>Culex</taxon>
    </lineage>
</organism>
<dbReference type="GO" id="GO:0071140">
    <property type="term" value="P:resolution of mitotic recombination intermediates"/>
    <property type="evidence" value="ECO:0007669"/>
    <property type="project" value="TreeGrafter"/>
</dbReference>
<proteinExistence type="predicted"/>
<dbReference type="SUPFAM" id="SSF52540">
    <property type="entry name" value="P-loop containing nucleoside triphosphate hydrolases"/>
    <property type="match status" value="1"/>
</dbReference>
<dbReference type="VEuPathDB" id="VectorBase:CQUJHB016615"/>
<dbReference type="PIRSF" id="PIRSF005856">
    <property type="entry name" value="Rad51"/>
    <property type="match status" value="1"/>
</dbReference>
<dbReference type="AlphaFoldDB" id="B0WMV3"/>
<evidence type="ECO:0000313" key="10">
    <source>
        <dbReference type="Proteomes" id="UP000002320"/>
    </source>
</evidence>
<dbReference type="Gene3D" id="3.40.50.300">
    <property type="entry name" value="P-loop containing nucleotide triphosphate hydrolases"/>
    <property type="match status" value="1"/>
</dbReference>
<dbReference type="FunCoup" id="B0WMV3">
    <property type="interactions" value="820"/>
</dbReference>
<keyword evidence="6" id="KW-0539">Nucleus</keyword>
<dbReference type="InterPro" id="IPR020588">
    <property type="entry name" value="RecA_ATP-bd"/>
</dbReference>
<dbReference type="CDD" id="cd19491">
    <property type="entry name" value="XRCC3"/>
    <property type="match status" value="1"/>
</dbReference>
<dbReference type="GO" id="GO:0045003">
    <property type="term" value="P:double-strand break repair via synthesis-dependent strand annealing"/>
    <property type="evidence" value="ECO:0007669"/>
    <property type="project" value="TreeGrafter"/>
</dbReference>
<dbReference type="GO" id="GO:0140664">
    <property type="term" value="F:ATP-dependent DNA damage sensor activity"/>
    <property type="evidence" value="ECO:0007669"/>
    <property type="project" value="InterPro"/>
</dbReference>
<dbReference type="GO" id="GO:0005657">
    <property type="term" value="C:replication fork"/>
    <property type="evidence" value="ECO:0007669"/>
    <property type="project" value="TreeGrafter"/>
</dbReference>
<reference evidence="8" key="1">
    <citation type="submission" date="2007-03" db="EMBL/GenBank/DDBJ databases">
        <title>Annotation of Culex pipiens quinquefasciatus.</title>
        <authorList>
            <consortium name="The Broad Institute Genome Sequencing Platform"/>
            <person name="Atkinson P.W."/>
            <person name="Hemingway J."/>
            <person name="Christensen B.M."/>
            <person name="Higgs S."/>
            <person name="Kodira C."/>
            <person name="Hannick L."/>
            <person name="Megy K."/>
            <person name="O'Leary S."/>
            <person name="Pearson M."/>
            <person name="Haas B.J."/>
            <person name="Mauceli E."/>
            <person name="Wortman J.R."/>
            <person name="Lee N.H."/>
            <person name="Guigo R."/>
            <person name="Stanke M."/>
            <person name="Alvarado L."/>
            <person name="Amedeo P."/>
            <person name="Antoine C.H."/>
            <person name="Arensburger P."/>
            <person name="Bidwell S.L."/>
            <person name="Crawford M."/>
            <person name="Camaro F."/>
            <person name="Devon K."/>
            <person name="Engels R."/>
            <person name="Hammond M."/>
            <person name="Howarth C."/>
            <person name="Koehrsen M."/>
            <person name="Lawson D."/>
            <person name="Montgomery P."/>
            <person name="Nene V."/>
            <person name="Nusbaum C."/>
            <person name="Puiu D."/>
            <person name="Romero-Severson J."/>
            <person name="Severson D.W."/>
            <person name="Shumway M."/>
            <person name="Sisk P."/>
            <person name="Stolte C."/>
            <person name="Zeng Q."/>
            <person name="Eisenstadt E."/>
            <person name="Fraser-Liggett C."/>
            <person name="Strausberg R."/>
            <person name="Galagan J."/>
            <person name="Birren B."/>
            <person name="Collins F.H."/>
        </authorList>
    </citation>
    <scope>NUCLEOTIDE SEQUENCE [LARGE SCALE GENOMIC DNA]</scope>
    <source>
        <strain evidence="8">JHB</strain>
    </source>
</reference>
<dbReference type="OrthoDB" id="1861185at2759"/>
<evidence type="ECO:0000256" key="4">
    <source>
        <dbReference type="ARBA" id="ARBA00022840"/>
    </source>
</evidence>
<dbReference type="InterPro" id="IPR047348">
    <property type="entry name" value="XRCC3-like_C"/>
</dbReference>
<comment type="subcellular location">
    <subcellularLocation>
        <location evidence="1">Nucleus</location>
    </subcellularLocation>
</comment>
<dbReference type="HOGENOM" id="CLU_041732_1_0_1"/>
<sequence length="281" mass="31388">MKESSETENINGFLNAKQALTAHPNRWRKLRFNVASLDRLLCAGGISARGVVEIAGDAGSGKTQLALHLALTCQQQCPERRGVVYISTEHPFPSKRLVQMEQTLRNSSGVGHEVGKYSDNIFVEHLNNPVGLDLIYFEDVLINNSALEQCITDRLPVLLENNPIRLLVIDSIAAVYADEEDYVERAESFRRLVHSLHALQERFDFVTVCTNQVRAVVDDYDGEEKVIPALGLAWGSLVHTRIQLRRIMGTNRRVCQLLFCPTAEPAECYFVIAQAGILDAN</sequence>
<evidence type="ECO:0000256" key="3">
    <source>
        <dbReference type="ARBA" id="ARBA00022763"/>
    </source>
</evidence>
<dbReference type="OMA" id="WANQVTV"/>